<proteinExistence type="predicted"/>
<dbReference type="EMBL" id="CAVLEF010000132">
    <property type="protein sequence ID" value="CAK1551879.1"/>
    <property type="molecule type" value="Genomic_DNA"/>
</dbReference>
<sequence>MDSPQSEIINPLPPILCNNPRQKVDPEKISLRKICKEKNEVPQTLETGVKVKPNEPVPLYPLDINCLPDHLCLEVDEEAVICKLRLQNPGDRTIYIKCCGFWDEAGRLGASWWCYPHTRFRLAPGLTCLLYIKATPKVDPPIPYANVSLQLASAHLRDDFVAIYMIPIFVKFSQYVAPCLMAEG</sequence>
<evidence type="ECO:0000313" key="2">
    <source>
        <dbReference type="Proteomes" id="UP001497472"/>
    </source>
</evidence>
<reference evidence="1 2" key="1">
    <citation type="submission" date="2023-11" db="EMBL/GenBank/DDBJ databases">
        <authorList>
            <person name="Okamura Y."/>
        </authorList>
    </citation>
    <scope>NUCLEOTIDE SEQUENCE [LARGE SCALE GENOMIC DNA]</scope>
</reference>
<accession>A0AAV1JTR5</accession>
<dbReference type="Proteomes" id="UP001497472">
    <property type="component" value="Unassembled WGS sequence"/>
</dbReference>
<organism evidence="1 2">
    <name type="scientific">Leptosia nina</name>
    <dbReference type="NCBI Taxonomy" id="320188"/>
    <lineage>
        <taxon>Eukaryota</taxon>
        <taxon>Metazoa</taxon>
        <taxon>Ecdysozoa</taxon>
        <taxon>Arthropoda</taxon>
        <taxon>Hexapoda</taxon>
        <taxon>Insecta</taxon>
        <taxon>Pterygota</taxon>
        <taxon>Neoptera</taxon>
        <taxon>Endopterygota</taxon>
        <taxon>Lepidoptera</taxon>
        <taxon>Glossata</taxon>
        <taxon>Ditrysia</taxon>
        <taxon>Papilionoidea</taxon>
        <taxon>Pieridae</taxon>
        <taxon>Pierinae</taxon>
        <taxon>Leptosia</taxon>
    </lineage>
</organism>
<name>A0AAV1JTR5_9NEOP</name>
<keyword evidence="2" id="KW-1185">Reference proteome</keyword>
<gene>
    <name evidence="1" type="ORF">LNINA_LOCUS10979</name>
</gene>
<dbReference type="AlphaFoldDB" id="A0AAV1JTR5"/>
<protein>
    <recommendedName>
        <fullName evidence="3">MSP domain-containing protein</fullName>
    </recommendedName>
</protein>
<comment type="caution">
    <text evidence="1">The sequence shown here is derived from an EMBL/GenBank/DDBJ whole genome shotgun (WGS) entry which is preliminary data.</text>
</comment>
<evidence type="ECO:0008006" key="3">
    <source>
        <dbReference type="Google" id="ProtNLM"/>
    </source>
</evidence>
<evidence type="ECO:0000313" key="1">
    <source>
        <dbReference type="EMBL" id="CAK1551879.1"/>
    </source>
</evidence>